<keyword evidence="2" id="KW-0732">Signal</keyword>
<sequence>MSGLRLFFFRLPFLPPSCSIYVRCRGCGRSRFARTCRGTKEQLADRVAANVKHLACNSLPVPREMSFNFTTEKGNHHLDSENSAERNLSWH</sequence>
<dbReference type="EMBL" id="JARKIE010000024">
    <property type="protein sequence ID" value="KAJ7698884.1"/>
    <property type="molecule type" value="Genomic_DNA"/>
</dbReference>
<feature type="chain" id="PRO_5041975878" description="Secreted protein" evidence="2">
    <location>
        <begin position="20"/>
        <end position="91"/>
    </location>
</feature>
<accession>A0AAD7DUZ6</accession>
<dbReference type="Proteomes" id="UP001221757">
    <property type="component" value="Unassembled WGS sequence"/>
</dbReference>
<evidence type="ECO:0000313" key="3">
    <source>
        <dbReference type="EMBL" id="KAJ7698884.1"/>
    </source>
</evidence>
<feature type="region of interest" description="Disordered" evidence="1">
    <location>
        <begin position="72"/>
        <end position="91"/>
    </location>
</feature>
<gene>
    <name evidence="3" type="ORF">B0H17DRAFT_315085</name>
</gene>
<organism evidence="3 4">
    <name type="scientific">Mycena rosella</name>
    <name type="common">Pink bonnet</name>
    <name type="synonym">Agaricus rosellus</name>
    <dbReference type="NCBI Taxonomy" id="1033263"/>
    <lineage>
        <taxon>Eukaryota</taxon>
        <taxon>Fungi</taxon>
        <taxon>Dikarya</taxon>
        <taxon>Basidiomycota</taxon>
        <taxon>Agaricomycotina</taxon>
        <taxon>Agaricomycetes</taxon>
        <taxon>Agaricomycetidae</taxon>
        <taxon>Agaricales</taxon>
        <taxon>Marasmiineae</taxon>
        <taxon>Mycenaceae</taxon>
        <taxon>Mycena</taxon>
    </lineage>
</organism>
<evidence type="ECO:0000313" key="4">
    <source>
        <dbReference type="Proteomes" id="UP001221757"/>
    </source>
</evidence>
<feature type="compositionally biased region" description="Basic and acidic residues" evidence="1">
    <location>
        <begin position="73"/>
        <end position="84"/>
    </location>
</feature>
<proteinExistence type="predicted"/>
<evidence type="ECO:0000256" key="1">
    <source>
        <dbReference type="SAM" id="MobiDB-lite"/>
    </source>
</evidence>
<comment type="caution">
    <text evidence="3">The sequence shown here is derived from an EMBL/GenBank/DDBJ whole genome shotgun (WGS) entry which is preliminary data.</text>
</comment>
<dbReference type="AlphaFoldDB" id="A0AAD7DUZ6"/>
<name>A0AAD7DUZ6_MYCRO</name>
<feature type="signal peptide" evidence="2">
    <location>
        <begin position="1"/>
        <end position="19"/>
    </location>
</feature>
<protein>
    <recommendedName>
        <fullName evidence="5">Secreted protein</fullName>
    </recommendedName>
</protein>
<evidence type="ECO:0000256" key="2">
    <source>
        <dbReference type="SAM" id="SignalP"/>
    </source>
</evidence>
<evidence type="ECO:0008006" key="5">
    <source>
        <dbReference type="Google" id="ProtNLM"/>
    </source>
</evidence>
<keyword evidence="4" id="KW-1185">Reference proteome</keyword>
<reference evidence="3" key="1">
    <citation type="submission" date="2023-03" db="EMBL/GenBank/DDBJ databases">
        <title>Massive genome expansion in bonnet fungi (Mycena s.s.) driven by repeated elements and novel gene families across ecological guilds.</title>
        <authorList>
            <consortium name="Lawrence Berkeley National Laboratory"/>
            <person name="Harder C.B."/>
            <person name="Miyauchi S."/>
            <person name="Viragh M."/>
            <person name="Kuo A."/>
            <person name="Thoen E."/>
            <person name="Andreopoulos B."/>
            <person name="Lu D."/>
            <person name="Skrede I."/>
            <person name="Drula E."/>
            <person name="Henrissat B."/>
            <person name="Morin E."/>
            <person name="Kohler A."/>
            <person name="Barry K."/>
            <person name="LaButti K."/>
            <person name="Morin E."/>
            <person name="Salamov A."/>
            <person name="Lipzen A."/>
            <person name="Mereny Z."/>
            <person name="Hegedus B."/>
            <person name="Baldrian P."/>
            <person name="Stursova M."/>
            <person name="Weitz H."/>
            <person name="Taylor A."/>
            <person name="Grigoriev I.V."/>
            <person name="Nagy L.G."/>
            <person name="Martin F."/>
            <person name="Kauserud H."/>
        </authorList>
    </citation>
    <scope>NUCLEOTIDE SEQUENCE</scope>
    <source>
        <strain evidence="3">CBHHK067</strain>
    </source>
</reference>